<evidence type="ECO:0000256" key="10">
    <source>
        <dbReference type="ARBA" id="ARBA00023303"/>
    </source>
</evidence>
<dbReference type="OrthoDB" id="10035564at2759"/>
<evidence type="ECO:0000256" key="7">
    <source>
        <dbReference type="ARBA" id="ARBA00022989"/>
    </source>
</evidence>
<feature type="non-terminal residue" evidence="12">
    <location>
        <position position="1"/>
    </location>
</feature>
<dbReference type="Gramene" id="KMS65569">
    <property type="protein sequence ID" value="KMS65569"/>
    <property type="gene ID" value="BVRB_034640"/>
</dbReference>
<dbReference type="GO" id="GO:0005267">
    <property type="term" value="F:potassium channel activity"/>
    <property type="evidence" value="ECO:0007669"/>
    <property type="project" value="UniProtKB-KW"/>
</dbReference>
<dbReference type="AlphaFoldDB" id="A0A0J7YPY0"/>
<dbReference type="InterPro" id="IPR003929">
    <property type="entry name" value="K_chnl_BK_asu"/>
</dbReference>
<keyword evidence="13" id="KW-1185">Reference proteome</keyword>
<evidence type="ECO:0000256" key="6">
    <source>
        <dbReference type="ARBA" id="ARBA00022958"/>
    </source>
</evidence>
<keyword evidence="2" id="KW-0813">Transport</keyword>
<accession>A0A0J7YPY0</accession>
<dbReference type="Proteomes" id="UP000035740">
    <property type="component" value="Unassembled WGS sequence"/>
</dbReference>
<evidence type="ECO:0000259" key="11">
    <source>
        <dbReference type="Pfam" id="PF03493"/>
    </source>
</evidence>
<evidence type="ECO:0000256" key="1">
    <source>
        <dbReference type="ARBA" id="ARBA00004141"/>
    </source>
</evidence>
<organism evidence="12 13">
    <name type="scientific">Beta vulgaris subsp. vulgaris</name>
    <name type="common">Beet</name>
    <dbReference type="NCBI Taxonomy" id="3555"/>
    <lineage>
        <taxon>Eukaryota</taxon>
        <taxon>Viridiplantae</taxon>
        <taxon>Streptophyta</taxon>
        <taxon>Embryophyta</taxon>
        <taxon>Tracheophyta</taxon>
        <taxon>Spermatophyta</taxon>
        <taxon>Magnoliopsida</taxon>
        <taxon>eudicotyledons</taxon>
        <taxon>Gunneridae</taxon>
        <taxon>Pentapetalae</taxon>
        <taxon>Caryophyllales</taxon>
        <taxon>Chenopodiaceae</taxon>
        <taxon>Betoideae</taxon>
        <taxon>Beta</taxon>
    </lineage>
</organism>
<feature type="non-terminal residue" evidence="12">
    <location>
        <position position="185"/>
    </location>
</feature>
<evidence type="ECO:0000256" key="3">
    <source>
        <dbReference type="ARBA" id="ARBA00022538"/>
    </source>
</evidence>
<keyword evidence="4" id="KW-0812">Transmembrane</keyword>
<keyword evidence="6" id="KW-0630">Potassium</keyword>
<dbReference type="EMBL" id="KQ106757">
    <property type="protein sequence ID" value="KMS65569.1"/>
    <property type="molecule type" value="Genomic_DNA"/>
</dbReference>
<gene>
    <name evidence="12" type="ORF">BVRB_034640</name>
</gene>
<feature type="domain" description="Calcium-activated potassium channel BK alpha subunit" evidence="11">
    <location>
        <begin position="62"/>
        <end position="148"/>
    </location>
</feature>
<sequence>FVLSRRSCESLEHENDEDIHTMMAAASVKNYCPAIPTIVQINNPQYGTGVLWQNLAAFPNTQLLCVKQAKMSLLAGSCVCPGLHVLVGNMLQSFVANVNVLDSWHKEYIWGATNALFPTVFGPYFQGKRFLDAAVELYTAIDVMPIAVFKRHSDTNQVEILLCPTDYLIGDGDLVYVLSRDLASA</sequence>
<dbReference type="PANTHER" id="PTHR10027">
    <property type="entry name" value="CALCIUM-ACTIVATED POTASSIUM CHANNEL ALPHA CHAIN"/>
    <property type="match status" value="1"/>
</dbReference>
<dbReference type="PANTHER" id="PTHR10027:SF10">
    <property type="entry name" value="SLOWPOKE 2, ISOFORM D"/>
    <property type="match status" value="1"/>
</dbReference>
<evidence type="ECO:0000256" key="8">
    <source>
        <dbReference type="ARBA" id="ARBA00023065"/>
    </source>
</evidence>
<keyword evidence="10" id="KW-0407">Ion channel</keyword>
<dbReference type="GO" id="GO:0016020">
    <property type="term" value="C:membrane"/>
    <property type="evidence" value="ECO:0007669"/>
    <property type="project" value="UniProtKB-SubCell"/>
</dbReference>
<keyword evidence="5" id="KW-0631">Potassium channel</keyword>
<keyword evidence="9" id="KW-0472">Membrane</keyword>
<comment type="subcellular location">
    <subcellularLocation>
        <location evidence="1">Membrane</location>
        <topology evidence="1">Multi-pass membrane protein</topology>
    </subcellularLocation>
</comment>
<evidence type="ECO:0000256" key="4">
    <source>
        <dbReference type="ARBA" id="ARBA00022692"/>
    </source>
</evidence>
<proteinExistence type="predicted"/>
<evidence type="ECO:0000256" key="2">
    <source>
        <dbReference type="ARBA" id="ARBA00022448"/>
    </source>
</evidence>
<evidence type="ECO:0000313" key="12">
    <source>
        <dbReference type="EMBL" id="KMS65569.1"/>
    </source>
</evidence>
<keyword evidence="3" id="KW-0633">Potassium transport</keyword>
<evidence type="ECO:0000313" key="13">
    <source>
        <dbReference type="Proteomes" id="UP000035740"/>
    </source>
</evidence>
<name>A0A0J7YPY0_BETVV</name>
<reference evidence="12 13" key="1">
    <citation type="journal article" date="2014" name="Nature">
        <title>The genome of the recently domesticated crop plant sugar beet (Beta vulgaris).</title>
        <authorList>
            <person name="Dohm J.C."/>
            <person name="Minoche A.E."/>
            <person name="Holtgrawe D."/>
            <person name="Capella-Gutierrez S."/>
            <person name="Zakrzewski F."/>
            <person name="Tafer H."/>
            <person name="Rupp O."/>
            <person name="Sorensen T.R."/>
            <person name="Stracke R."/>
            <person name="Reinhardt R."/>
            <person name="Goesmann A."/>
            <person name="Kraft T."/>
            <person name="Schulz B."/>
            <person name="Stadler P.F."/>
            <person name="Schmidt T."/>
            <person name="Gabaldon T."/>
            <person name="Lehrach H."/>
            <person name="Weisshaar B."/>
            <person name="Himmelbauer H."/>
        </authorList>
    </citation>
    <scope>NUCLEOTIDE SEQUENCE [LARGE SCALE GENOMIC DNA]</scope>
    <source>
        <tissue evidence="12">Taproot</tissue>
    </source>
</reference>
<keyword evidence="7" id="KW-1133">Transmembrane helix</keyword>
<dbReference type="InterPro" id="IPR047871">
    <property type="entry name" value="K_chnl_Slo-like"/>
</dbReference>
<evidence type="ECO:0000256" key="5">
    <source>
        <dbReference type="ARBA" id="ARBA00022826"/>
    </source>
</evidence>
<dbReference type="Pfam" id="PF03493">
    <property type="entry name" value="BK_channel_a"/>
    <property type="match status" value="1"/>
</dbReference>
<evidence type="ECO:0000256" key="9">
    <source>
        <dbReference type="ARBA" id="ARBA00023136"/>
    </source>
</evidence>
<keyword evidence="8" id="KW-0406">Ion transport</keyword>
<protein>
    <recommendedName>
        <fullName evidence="11">Calcium-activated potassium channel BK alpha subunit domain-containing protein</fullName>
    </recommendedName>
</protein>